<evidence type="ECO:0000313" key="7">
    <source>
        <dbReference type="EMBL" id="MFD1722005.1"/>
    </source>
</evidence>
<name>A0ABW4LGU7_9MICO</name>
<organism evidence="7 8">
    <name type="scientific">Amnibacterium endophyticum</name>
    <dbReference type="NCBI Taxonomy" id="2109337"/>
    <lineage>
        <taxon>Bacteria</taxon>
        <taxon>Bacillati</taxon>
        <taxon>Actinomycetota</taxon>
        <taxon>Actinomycetes</taxon>
        <taxon>Micrococcales</taxon>
        <taxon>Microbacteriaceae</taxon>
        <taxon>Amnibacterium</taxon>
    </lineage>
</organism>
<comment type="catalytic activity">
    <reaction evidence="5 6">
        <text>urate + O2 + H2O = 5-hydroxyisourate + H2O2</text>
        <dbReference type="Rhea" id="RHEA:21368"/>
        <dbReference type="ChEBI" id="CHEBI:15377"/>
        <dbReference type="ChEBI" id="CHEBI:15379"/>
        <dbReference type="ChEBI" id="CHEBI:16240"/>
        <dbReference type="ChEBI" id="CHEBI:17775"/>
        <dbReference type="ChEBI" id="CHEBI:18072"/>
        <dbReference type="EC" id="1.7.3.3"/>
    </reaction>
</comment>
<dbReference type="PRINTS" id="PR00093">
    <property type="entry name" value="URICASE"/>
</dbReference>
<comment type="caution">
    <text evidence="7">The sequence shown here is derived from an EMBL/GenBank/DDBJ whole genome shotgun (WGS) entry which is preliminary data.</text>
</comment>
<evidence type="ECO:0000313" key="8">
    <source>
        <dbReference type="Proteomes" id="UP001597347"/>
    </source>
</evidence>
<dbReference type="InterPro" id="IPR002042">
    <property type="entry name" value="Uricase"/>
</dbReference>
<comment type="pathway">
    <text evidence="1 5">Purine metabolism; urate degradation; (S)-allantoin from urate: step 1/3.</text>
</comment>
<keyword evidence="4 5" id="KW-0560">Oxidoreductase</keyword>
<dbReference type="Pfam" id="PF01014">
    <property type="entry name" value="Uricase"/>
    <property type="match status" value="2"/>
</dbReference>
<dbReference type="SUPFAM" id="SSF55620">
    <property type="entry name" value="Tetrahydrobiopterin biosynthesis enzymes-like"/>
    <property type="match status" value="2"/>
</dbReference>
<dbReference type="PROSITE" id="PS00366">
    <property type="entry name" value="URICASE"/>
    <property type="match status" value="1"/>
</dbReference>
<evidence type="ECO:0000256" key="6">
    <source>
        <dbReference type="RuleBase" id="RU004455"/>
    </source>
</evidence>
<comment type="similarity">
    <text evidence="2 5 6">Belongs to the uricase family.</text>
</comment>
<keyword evidence="3 5" id="KW-0659">Purine metabolism</keyword>
<reference evidence="8" key="1">
    <citation type="journal article" date="2019" name="Int. J. Syst. Evol. Microbiol.">
        <title>The Global Catalogue of Microorganisms (GCM) 10K type strain sequencing project: providing services to taxonomists for standard genome sequencing and annotation.</title>
        <authorList>
            <consortium name="The Broad Institute Genomics Platform"/>
            <consortium name="The Broad Institute Genome Sequencing Center for Infectious Disease"/>
            <person name="Wu L."/>
            <person name="Ma J."/>
        </authorList>
    </citation>
    <scope>NUCLEOTIDE SEQUENCE [LARGE SCALE GENOMIC DNA]</scope>
    <source>
        <strain evidence="8">CGMCC 1.12471</strain>
    </source>
</reference>
<evidence type="ECO:0000256" key="3">
    <source>
        <dbReference type="ARBA" id="ARBA00022631"/>
    </source>
</evidence>
<dbReference type="PIRSF" id="PIRSF000241">
    <property type="entry name" value="Urate_oxidase"/>
    <property type="match status" value="1"/>
</dbReference>
<evidence type="ECO:0000256" key="2">
    <source>
        <dbReference type="ARBA" id="ARBA00009760"/>
    </source>
</evidence>
<evidence type="ECO:0000256" key="1">
    <source>
        <dbReference type="ARBA" id="ARBA00004831"/>
    </source>
</evidence>
<dbReference type="RefSeq" id="WP_377934741.1">
    <property type="nucleotide sequence ID" value="NZ_JBHUEA010000015.1"/>
</dbReference>
<protein>
    <recommendedName>
        <fullName evidence="5 6">Uricase</fullName>
        <ecNumber evidence="5 6">1.7.3.3</ecNumber>
    </recommendedName>
    <alternativeName>
        <fullName evidence="5">Urate oxidase</fullName>
    </alternativeName>
</protein>
<dbReference type="Gene3D" id="3.10.270.10">
    <property type="entry name" value="Urate Oxidase"/>
    <property type="match status" value="1"/>
</dbReference>
<keyword evidence="8" id="KW-1185">Reference proteome</keyword>
<gene>
    <name evidence="7" type="primary">pucL</name>
    <name evidence="7" type="ORF">ACFSBI_10620</name>
</gene>
<evidence type="ECO:0000256" key="4">
    <source>
        <dbReference type="ARBA" id="ARBA00023002"/>
    </source>
</evidence>
<dbReference type="NCBIfam" id="TIGR03383">
    <property type="entry name" value="urate_oxi"/>
    <property type="match status" value="1"/>
</dbReference>
<accession>A0ABW4LGU7</accession>
<dbReference type="EMBL" id="JBHUEA010000015">
    <property type="protein sequence ID" value="MFD1722005.1"/>
    <property type="molecule type" value="Genomic_DNA"/>
</dbReference>
<comment type="function">
    <text evidence="5 6">Catalyzes the oxidation of uric acid to 5-hydroxyisourate, which is further processed to form (S)-allantoin.</text>
</comment>
<evidence type="ECO:0000256" key="5">
    <source>
        <dbReference type="PIRNR" id="PIRNR000241"/>
    </source>
</evidence>
<dbReference type="InterPro" id="IPR019842">
    <property type="entry name" value="Uricase_CS"/>
</dbReference>
<proteinExistence type="inferred from homology"/>
<dbReference type="PANTHER" id="PTHR42874">
    <property type="entry name" value="URICASE"/>
    <property type="match status" value="1"/>
</dbReference>
<dbReference type="PANTHER" id="PTHR42874:SF1">
    <property type="entry name" value="URICASE"/>
    <property type="match status" value="1"/>
</dbReference>
<dbReference type="Proteomes" id="UP001597347">
    <property type="component" value="Unassembled WGS sequence"/>
</dbReference>
<dbReference type="EC" id="1.7.3.3" evidence="5 6"/>
<dbReference type="GO" id="GO:0004846">
    <property type="term" value="F:urate oxidase activity"/>
    <property type="evidence" value="ECO:0007669"/>
    <property type="project" value="UniProtKB-EC"/>
</dbReference>
<sequence length="299" mass="33210">MAIVLGPNQYGKAETRLVRLVRDSPVHGITDLNVSSALRGDFDAAYLDGDQRNVLPTDTQKNSAYVWAKKVVPDPIEAYGLALAHHFVDDVAPVEAARIEIERFDWTRVAVGGAPHDHTFVRTGQEVRTAAVTLEPPATHVVQGFKDLIVLKSTGSRFKDFLVDEYTTLQPTDDRIMATSLTARWRVSDPAADLDWNGMYAGVKAVMLERFATLDSLALQQTLWHMGRAALEAYPEIAEIRLVAPNKHHFLVDFTPFDESNENEVFHADDRPYGLIQASALRDDAAPAGDAWWTFVDLA</sequence>